<keyword evidence="2" id="KW-1185">Reference proteome</keyword>
<accession>A0ABQ4YXE0</accession>
<proteinExistence type="predicted"/>
<protein>
    <submittedName>
        <fullName evidence="1">Uncharacterized protein</fullName>
    </submittedName>
</protein>
<reference evidence="1" key="1">
    <citation type="journal article" date="2022" name="Int. J. Mol. Sci.">
        <title>Draft Genome of Tanacetum Coccineum: Genomic Comparison of Closely Related Tanacetum-Family Plants.</title>
        <authorList>
            <person name="Yamashiro T."/>
            <person name="Shiraishi A."/>
            <person name="Nakayama K."/>
            <person name="Satake H."/>
        </authorList>
    </citation>
    <scope>NUCLEOTIDE SEQUENCE</scope>
</reference>
<dbReference type="Proteomes" id="UP001151760">
    <property type="component" value="Unassembled WGS sequence"/>
</dbReference>
<name>A0ABQ4YXE0_9ASTR</name>
<gene>
    <name evidence="1" type="ORF">Tco_0748103</name>
</gene>
<comment type="caution">
    <text evidence="1">The sequence shown here is derived from an EMBL/GenBank/DDBJ whole genome shotgun (WGS) entry which is preliminary data.</text>
</comment>
<dbReference type="EMBL" id="BQNB010010756">
    <property type="protein sequence ID" value="GJS81562.1"/>
    <property type="molecule type" value="Genomic_DNA"/>
</dbReference>
<organism evidence="1 2">
    <name type="scientific">Tanacetum coccineum</name>
    <dbReference type="NCBI Taxonomy" id="301880"/>
    <lineage>
        <taxon>Eukaryota</taxon>
        <taxon>Viridiplantae</taxon>
        <taxon>Streptophyta</taxon>
        <taxon>Embryophyta</taxon>
        <taxon>Tracheophyta</taxon>
        <taxon>Spermatophyta</taxon>
        <taxon>Magnoliopsida</taxon>
        <taxon>eudicotyledons</taxon>
        <taxon>Gunneridae</taxon>
        <taxon>Pentapetalae</taxon>
        <taxon>asterids</taxon>
        <taxon>campanulids</taxon>
        <taxon>Asterales</taxon>
        <taxon>Asteraceae</taxon>
        <taxon>Asteroideae</taxon>
        <taxon>Anthemideae</taxon>
        <taxon>Anthemidinae</taxon>
        <taxon>Tanacetum</taxon>
    </lineage>
</organism>
<reference evidence="1" key="2">
    <citation type="submission" date="2022-01" db="EMBL/GenBank/DDBJ databases">
        <authorList>
            <person name="Yamashiro T."/>
            <person name="Shiraishi A."/>
            <person name="Satake H."/>
            <person name="Nakayama K."/>
        </authorList>
    </citation>
    <scope>NUCLEOTIDE SEQUENCE</scope>
</reference>
<evidence type="ECO:0000313" key="2">
    <source>
        <dbReference type="Proteomes" id="UP001151760"/>
    </source>
</evidence>
<sequence length="121" mass="13666">MYHDLYLGGKALAERENMCFDLTKSDICPSFVKDLTAKCVGLRVVDSHTGNHRKDDFTPLETIRRFLGIIGSRSLSSSKGRPSSQRGGRIQVKDIVKEVEDHLKTYSSVGMDISWYVEGRR</sequence>
<evidence type="ECO:0000313" key="1">
    <source>
        <dbReference type="EMBL" id="GJS81562.1"/>
    </source>
</evidence>